<keyword evidence="2" id="KW-0663">Pyridoxal phosphate</keyword>
<dbReference type="Proteomes" id="UP000002528">
    <property type="component" value="Chromosome"/>
</dbReference>
<evidence type="ECO:0000256" key="2">
    <source>
        <dbReference type="RuleBase" id="RU004508"/>
    </source>
</evidence>
<protein>
    <submittedName>
        <fullName evidence="3">Putative pyridoxamine 5-phosphate-dependent dehydrase</fullName>
    </submittedName>
</protein>
<dbReference type="Pfam" id="PF01041">
    <property type="entry name" value="DegT_DnrJ_EryC1"/>
    <property type="match status" value="1"/>
</dbReference>
<reference evidence="3 4" key="1">
    <citation type="journal article" date="2005" name="Science">
        <title>Genome streamlining in a cosmopolitan oceanic bacterium.</title>
        <authorList>
            <person name="Giovannoni S.J."/>
            <person name="Tripp H.J."/>
            <person name="Givan S."/>
            <person name="Podar M."/>
            <person name="Vergin K.L."/>
            <person name="Baptista D."/>
            <person name="Bibbs L."/>
            <person name="Eads J."/>
            <person name="Richardson T.H."/>
            <person name="Noordewier M."/>
            <person name="Rappe M.S."/>
            <person name="Short J.M."/>
            <person name="Carrington J.C."/>
            <person name="Mathur E.J."/>
        </authorList>
    </citation>
    <scope>NUCLEOTIDE SEQUENCE [LARGE SCALE GENOMIC DNA]</scope>
    <source>
        <strain evidence="3 4">HTCC1062</strain>
    </source>
</reference>
<keyword evidence="4" id="KW-1185">Reference proteome</keyword>
<dbReference type="CDD" id="cd00616">
    <property type="entry name" value="AHBA_syn"/>
    <property type="match status" value="1"/>
</dbReference>
<dbReference type="HOGENOM" id="CLU_033332_5_0_5"/>
<dbReference type="GO" id="GO:0008483">
    <property type="term" value="F:transaminase activity"/>
    <property type="evidence" value="ECO:0007669"/>
    <property type="project" value="TreeGrafter"/>
</dbReference>
<dbReference type="eggNOG" id="COG0399">
    <property type="taxonomic scope" value="Bacteria"/>
</dbReference>
<dbReference type="PIRSF" id="PIRSF000390">
    <property type="entry name" value="PLP_StrS"/>
    <property type="match status" value="1"/>
</dbReference>
<organism evidence="3 4">
    <name type="scientific">Pelagibacter ubique (strain HTCC1062)</name>
    <dbReference type="NCBI Taxonomy" id="335992"/>
    <lineage>
        <taxon>Bacteria</taxon>
        <taxon>Pseudomonadati</taxon>
        <taxon>Pseudomonadota</taxon>
        <taxon>Alphaproteobacteria</taxon>
        <taxon>Candidatus Pelagibacterales</taxon>
        <taxon>Candidatus Pelagibacteraceae</taxon>
        <taxon>Candidatus Pelagibacter</taxon>
    </lineage>
</organism>
<dbReference type="InterPro" id="IPR015422">
    <property type="entry name" value="PyrdxlP-dep_Trfase_small"/>
</dbReference>
<gene>
    <name evidence="3" type="ordered locus">SAR11_1014</name>
</gene>
<accession>Q4FLW7</accession>
<dbReference type="SUPFAM" id="SSF53383">
    <property type="entry name" value="PLP-dependent transferases"/>
    <property type="match status" value="1"/>
</dbReference>
<dbReference type="PANTHER" id="PTHR30244">
    <property type="entry name" value="TRANSAMINASE"/>
    <property type="match status" value="1"/>
</dbReference>
<dbReference type="InterPro" id="IPR015424">
    <property type="entry name" value="PyrdxlP-dep_Trfase"/>
</dbReference>
<dbReference type="GO" id="GO:0000271">
    <property type="term" value="P:polysaccharide biosynthetic process"/>
    <property type="evidence" value="ECO:0007669"/>
    <property type="project" value="TreeGrafter"/>
</dbReference>
<evidence type="ECO:0000256" key="1">
    <source>
        <dbReference type="ARBA" id="ARBA00037999"/>
    </source>
</evidence>
<evidence type="ECO:0000313" key="4">
    <source>
        <dbReference type="Proteomes" id="UP000002528"/>
    </source>
</evidence>
<dbReference type="AlphaFoldDB" id="Q4FLW7"/>
<dbReference type="InterPro" id="IPR015421">
    <property type="entry name" value="PyrdxlP-dep_Trfase_major"/>
</dbReference>
<proteinExistence type="inferred from homology"/>
<dbReference type="PANTHER" id="PTHR30244:SF34">
    <property type="entry name" value="DTDP-4-AMINO-4,6-DIDEOXYGALACTOSE TRANSAMINASE"/>
    <property type="match status" value="1"/>
</dbReference>
<name>Q4FLW7_PELUB</name>
<comment type="similarity">
    <text evidence="1 2">Belongs to the DegT/DnrJ/EryC1 family.</text>
</comment>
<dbReference type="KEGG" id="pub:SAR11_1014"/>
<dbReference type="Gene3D" id="3.40.640.10">
    <property type="entry name" value="Type I PLP-dependent aspartate aminotransferase-like (Major domain)"/>
    <property type="match status" value="1"/>
</dbReference>
<dbReference type="GO" id="GO:0030170">
    <property type="term" value="F:pyridoxal phosphate binding"/>
    <property type="evidence" value="ECO:0007669"/>
    <property type="project" value="TreeGrafter"/>
</dbReference>
<dbReference type="Gene3D" id="3.90.1150.10">
    <property type="entry name" value="Aspartate Aminotransferase, domain 1"/>
    <property type="match status" value="1"/>
</dbReference>
<dbReference type="InterPro" id="IPR000653">
    <property type="entry name" value="DegT/StrS_aminotransferase"/>
</dbReference>
<dbReference type="STRING" id="335992.SAR11_1014"/>
<sequence length="400" mass="46242">MYKYPLLTNAFNSKDINEGIKVLKTRFITMSKVTEKFEDYFAKKMGSKYAVMTNSGSSANLLALSCLTHPFNKEKLSSKDEVIIPAICWSTTLWPIIQNNLKPIFVDVDLNSFNIDTAKIISKINKRTKAIMLVHVLGTSANMTKLVKIAKKYKLKIIEDTCESLGAEYNNKKLGTIGNFGTYSFYYSHQITSGEGGMIVCDNLQDYNILKTLRSHGWSRNTSFHNYYKKKYKMLDDKFLFIGPGYNVRPTDIQAAIALNQFKRLNKFIKIRNNNRSRIIKTLQKHKKWDNQFKFVSVDKKIKPSWFGLPIQINDKFFKSKKKFLNFLSTKGIETRPIISGNFLNQPASKIYKFKSKKKDFINANEIEKKGFFIGLHTKPLKNDELKFIVENLLNINLFK</sequence>
<dbReference type="EMBL" id="CP000084">
    <property type="protein sequence ID" value="AAZ21821.1"/>
    <property type="molecule type" value="Genomic_DNA"/>
</dbReference>
<evidence type="ECO:0000313" key="3">
    <source>
        <dbReference type="EMBL" id="AAZ21821.1"/>
    </source>
</evidence>